<dbReference type="Pfam" id="PF07733">
    <property type="entry name" value="DNA_pol3_alpha"/>
    <property type="match status" value="2"/>
</dbReference>
<dbReference type="InterPro" id="IPR004013">
    <property type="entry name" value="PHP_dom"/>
</dbReference>
<accession>A0A507SXU6</accession>
<dbReference type="InterPro" id="IPR006308">
    <property type="entry name" value="Pol_III_a_PolC-type_gram_pos"/>
</dbReference>
<dbReference type="SUPFAM" id="SSF89550">
    <property type="entry name" value="PHP domain-like"/>
    <property type="match status" value="1"/>
</dbReference>
<dbReference type="Gene3D" id="2.40.50.140">
    <property type="entry name" value="Nucleic acid-binding proteins"/>
    <property type="match status" value="1"/>
</dbReference>
<proteinExistence type="inferred from homology"/>
<comment type="catalytic activity">
    <reaction evidence="10 11">
        <text>DNA(n) + a 2'-deoxyribonucleoside 5'-triphosphate = DNA(n+1) + diphosphate</text>
        <dbReference type="Rhea" id="RHEA:22508"/>
        <dbReference type="Rhea" id="RHEA-COMP:17339"/>
        <dbReference type="Rhea" id="RHEA-COMP:17340"/>
        <dbReference type="ChEBI" id="CHEBI:33019"/>
        <dbReference type="ChEBI" id="CHEBI:61560"/>
        <dbReference type="ChEBI" id="CHEBI:173112"/>
        <dbReference type="EC" id="2.7.7.7"/>
    </reaction>
</comment>
<keyword evidence="6 11" id="KW-0540">Nuclease</keyword>
<keyword evidence="9 11" id="KW-0239">DNA-directed DNA polymerase</keyword>
<evidence type="ECO:0000313" key="15">
    <source>
        <dbReference type="Proteomes" id="UP000320801"/>
    </source>
</evidence>
<evidence type="ECO:0000256" key="6">
    <source>
        <dbReference type="ARBA" id="ARBA00022722"/>
    </source>
</evidence>
<evidence type="ECO:0000256" key="9">
    <source>
        <dbReference type="ARBA" id="ARBA00022932"/>
    </source>
</evidence>
<dbReference type="Gene3D" id="3.20.20.140">
    <property type="entry name" value="Metal-dependent hydrolases"/>
    <property type="match status" value="2"/>
</dbReference>
<dbReference type="Gene3D" id="6.10.140.1510">
    <property type="match status" value="1"/>
</dbReference>
<organism evidence="14 15">
    <name type="scientific">Mycoplasmopsis mucosicanis</name>
    <dbReference type="NCBI Taxonomy" id="458208"/>
    <lineage>
        <taxon>Bacteria</taxon>
        <taxon>Bacillati</taxon>
        <taxon>Mycoplasmatota</taxon>
        <taxon>Mycoplasmoidales</taxon>
        <taxon>Metamycoplasmataceae</taxon>
        <taxon>Mycoplasmopsis</taxon>
    </lineage>
</organism>
<dbReference type="Pfam" id="PF02811">
    <property type="entry name" value="PHP"/>
    <property type="match status" value="1"/>
</dbReference>
<dbReference type="OrthoDB" id="9804290at2"/>
<dbReference type="Gene3D" id="3.30.1900.20">
    <property type="match status" value="1"/>
</dbReference>
<dbReference type="InterPro" id="IPR044923">
    <property type="entry name" value="PolC_middle_finger_sf"/>
</dbReference>
<dbReference type="PANTHER" id="PTHR32294">
    <property type="entry name" value="DNA POLYMERASE III SUBUNIT ALPHA"/>
    <property type="match status" value="1"/>
</dbReference>
<keyword evidence="4 11" id="KW-0548">Nucleotidyltransferase</keyword>
<dbReference type="InterPro" id="IPR040982">
    <property type="entry name" value="DNA_pol3_finger"/>
</dbReference>
<dbReference type="FunFam" id="3.30.420.10:FF:000045">
    <property type="entry name" value="3'-5' exonuclease DinG"/>
    <property type="match status" value="1"/>
</dbReference>
<dbReference type="InterPro" id="IPR003141">
    <property type="entry name" value="Pol/His_phosphatase_N"/>
</dbReference>
<dbReference type="Gene3D" id="1.10.150.700">
    <property type="entry name" value="PolC, middle finger domain"/>
    <property type="match status" value="1"/>
</dbReference>
<sequence length="1450" mass="166401">MNTTNKRFLKLCEHLNFAIPEEMNTAEIVDLQSHNNSDHLEITILFNDEVSVENFYALYNAIKNNRLYKITAHFIFDLLQYKHTNIVKFIEYTIFKKVQFSKLRSLDWNKELISLNDYDYEVVFIDQFLYEQNSVLIQQLLQHLHKYGFNKLNITSRLKKIDIGQMFFDNSVHDKAAQQKFNELLKNREKINLPSPSTKEYSRKKWSQKQYEITDVHQIHSLPAGSDISIKGEIYDFSYLETKNKKHIYTVFITDYNDAISAKIFKNEPLEADIIKNDLAIGNWINVKGSTSISKIGKPELFVIVDYFEKSEKLLKTSVDNAPSDKKRVELNVSSKFSTMDGLISPEDIITRAKQFGMSAVAISDIDAVQGYPKFYQAAKKAKIKALYGASYSTFSKNPTIFLGSIPQLNISDVEYVSFDIETTGLSPHFHELIEYGSYSISPNKKESNKTQFLIKPKEKISPFTTNLTGITQSDIDDKGLDIKVALQKIYDDLDGKIAIAHNAKFDYHFLKEQFRLHQMPFPNVCVIDTLVVSRIIFSDRKKHSLGELAANLGVDYNPNIAHRGDYDAEVLAKVWLEMMNAMTHNQIKTFEDLDKYESETKHRDRHPYVISVLVRNQNGLKKQFNMISSCLTTNYNFGPKTYFEDIKPDKDLLFGSGTLKSKLLDDYFYSSREQFENEIQRYDYIEIPAPQVFQHWIDREFITKTQLEYALKDIILTAKKYNKIPVATGDVRYLDTHDKKAYEILVYAKGIGGVRHSLYRYDLARDARLTIPTQNFLTTEEMLEQFSFLQDKQLIEEIVILNTNLIANMCEEVQVIKDKLYTPNFDDSAHKLRELVYKNAHIRYGENLPKIIEKRVEAELTPIIKYGFDVIYWISHKLVKKSLDEGFIVGSRGSVGSSLVASLCDISEVNPLDPHYICKQCKYFEISNIEGISSAYDLPNKQCPNCKIDLDRDGHKIAFETFLGFNADKVPDIDLNFSGEFQGEVHNETRRLFGHSHTLRAGTISTIAFKTGFGYVKSYCEETHNSYSDAFASFLAKKIEGVKRTTGQHPGGIIIIPKEYDVSDFTPINYPADDVQSTWFTTHFEYKAIHDNVLKLDLLGHDNPTIIKLLEKYTGVKVAQLPKNDPEVVKIFSSTEPMKIKPEDIGGEYTGALGLPEFGTQFVRQMLLQAKPKSFADLVSISGLSHGTNVWIGNAQDLIMKQGYKLQDIFCCRDDILVQLVKQGVENKYAFNIMEKVRKGKGLTLEEEQHLKKTNVEDWQIDSMKKIAYMFPKAHAVAYVLMAWWIGWFKIHHPLAFYAAYYATHAKEVDIDSMVDIKNGRKCHIKLQQLQSLSKDELKDKDKGLIPTLEITRELYARGFYIANIDLKLSQAHEWLIDHQRGCLIPPFKALEGLGDSVASSIIAARSVKEFTSIQDFAMRAKVNKTLVEKLEKSGVFAKLDPTDQMTLF</sequence>
<dbReference type="GO" id="GO:0006261">
    <property type="term" value="P:DNA-templated DNA replication"/>
    <property type="evidence" value="ECO:0007669"/>
    <property type="project" value="UniProtKB-UniRule"/>
</dbReference>
<dbReference type="RefSeq" id="WP_141483792.1">
    <property type="nucleotide sequence ID" value="NZ_SMDN01000003.1"/>
</dbReference>
<gene>
    <name evidence="11" type="primary">polC</name>
    <name evidence="14" type="ORF">E1I18_01225</name>
</gene>
<dbReference type="GO" id="GO:0005737">
    <property type="term" value="C:cytoplasm"/>
    <property type="evidence" value="ECO:0007669"/>
    <property type="project" value="UniProtKB-SubCell"/>
</dbReference>
<feature type="domain" description="Polymerase/histidinol phosphatase N-terminal" evidence="13">
    <location>
        <begin position="329"/>
        <end position="396"/>
    </location>
</feature>
<dbReference type="SUPFAM" id="SSF53098">
    <property type="entry name" value="Ribonuclease H-like"/>
    <property type="match status" value="1"/>
</dbReference>
<evidence type="ECO:0000256" key="3">
    <source>
        <dbReference type="ARBA" id="ARBA00022679"/>
    </source>
</evidence>
<dbReference type="InterPro" id="IPR029460">
    <property type="entry name" value="DNAPol_HHH"/>
</dbReference>
<dbReference type="SMART" id="SM00479">
    <property type="entry name" value="EXOIII"/>
    <property type="match status" value="1"/>
</dbReference>
<evidence type="ECO:0000259" key="12">
    <source>
        <dbReference type="SMART" id="SM00479"/>
    </source>
</evidence>
<protein>
    <recommendedName>
        <fullName evidence="11">DNA polymerase III PolC-type</fullName>
        <shortName evidence="11">PolIII</shortName>
        <ecNumber evidence="11">2.7.7.7</ecNumber>
    </recommendedName>
</protein>
<dbReference type="PANTHER" id="PTHR32294:SF5">
    <property type="entry name" value="DNA POLYMERASE III POLC-TYPE"/>
    <property type="match status" value="1"/>
</dbReference>
<evidence type="ECO:0000259" key="13">
    <source>
        <dbReference type="SMART" id="SM00481"/>
    </source>
</evidence>
<dbReference type="GO" id="GO:0008408">
    <property type="term" value="F:3'-5' exonuclease activity"/>
    <property type="evidence" value="ECO:0007669"/>
    <property type="project" value="UniProtKB-UniRule"/>
</dbReference>
<evidence type="ECO:0000256" key="1">
    <source>
        <dbReference type="ARBA" id="ARBA00003452"/>
    </source>
</evidence>
<dbReference type="EC" id="2.7.7.7" evidence="11"/>
<evidence type="ECO:0000256" key="10">
    <source>
        <dbReference type="ARBA" id="ARBA00049244"/>
    </source>
</evidence>
<name>A0A507SXU6_9BACT</name>
<evidence type="ECO:0000256" key="8">
    <source>
        <dbReference type="ARBA" id="ARBA00022839"/>
    </source>
</evidence>
<dbReference type="Pfam" id="PF17657">
    <property type="entry name" value="DNA_pol3_finger"/>
    <property type="match status" value="1"/>
</dbReference>
<keyword evidence="15" id="KW-1185">Reference proteome</keyword>
<dbReference type="Pfam" id="PF00929">
    <property type="entry name" value="RNase_T"/>
    <property type="match status" value="1"/>
</dbReference>
<dbReference type="InterPro" id="IPR016195">
    <property type="entry name" value="Pol/histidinol_Pase-like"/>
</dbReference>
<evidence type="ECO:0000256" key="5">
    <source>
        <dbReference type="ARBA" id="ARBA00022705"/>
    </source>
</evidence>
<dbReference type="NCBIfam" id="NF001688">
    <property type="entry name" value="PRK00448.1"/>
    <property type="match status" value="1"/>
</dbReference>
<comment type="caution">
    <text evidence="14">The sequence shown here is derived from an EMBL/GenBank/DDBJ whole genome shotgun (WGS) entry which is preliminary data.</text>
</comment>
<dbReference type="NCBIfam" id="TIGR00573">
    <property type="entry name" value="dnaq"/>
    <property type="match status" value="1"/>
</dbReference>
<dbReference type="InterPro" id="IPR013520">
    <property type="entry name" value="Ribonucl_H"/>
</dbReference>
<evidence type="ECO:0000256" key="11">
    <source>
        <dbReference type="HAMAP-Rule" id="MF_00356"/>
    </source>
</evidence>
<dbReference type="InterPro" id="IPR036397">
    <property type="entry name" value="RNaseH_sf"/>
</dbReference>
<evidence type="ECO:0000256" key="7">
    <source>
        <dbReference type="ARBA" id="ARBA00022801"/>
    </source>
</evidence>
<comment type="subcellular location">
    <subcellularLocation>
        <location evidence="11">Cytoplasm</location>
    </subcellularLocation>
</comment>
<dbReference type="InterPro" id="IPR012340">
    <property type="entry name" value="NA-bd_OB-fold"/>
</dbReference>
<dbReference type="InterPro" id="IPR012337">
    <property type="entry name" value="RNaseH-like_sf"/>
</dbReference>
<comment type="function">
    <text evidence="1 11">Required for replicative DNA synthesis. This DNA polymerase also exhibits 3' to 5' exonuclease activity.</text>
</comment>
<feature type="domain" description="Exonuclease" evidence="12">
    <location>
        <begin position="415"/>
        <end position="585"/>
    </location>
</feature>
<dbReference type="NCBIfam" id="TIGR01405">
    <property type="entry name" value="polC_Gram_pos"/>
    <property type="match status" value="1"/>
</dbReference>
<dbReference type="InterPro" id="IPR006054">
    <property type="entry name" value="DnaQ"/>
</dbReference>
<dbReference type="SMART" id="SM00481">
    <property type="entry name" value="POLIIIAc"/>
    <property type="match status" value="1"/>
</dbReference>
<evidence type="ECO:0000256" key="4">
    <source>
        <dbReference type="ARBA" id="ARBA00022695"/>
    </source>
</evidence>
<dbReference type="Pfam" id="PF14579">
    <property type="entry name" value="HHH_6"/>
    <property type="match status" value="1"/>
</dbReference>
<keyword evidence="8 11" id="KW-0269">Exonuclease</keyword>
<dbReference type="InterPro" id="IPR004805">
    <property type="entry name" value="DnaE2/DnaE/PolC"/>
</dbReference>
<dbReference type="CDD" id="cd04484">
    <property type="entry name" value="polC_OBF"/>
    <property type="match status" value="1"/>
</dbReference>
<dbReference type="GO" id="GO:0003887">
    <property type="term" value="F:DNA-directed DNA polymerase activity"/>
    <property type="evidence" value="ECO:0007669"/>
    <property type="project" value="UniProtKB-UniRule"/>
</dbReference>
<dbReference type="HAMAP" id="MF_00356">
    <property type="entry name" value="DNApol_PolC"/>
    <property type="match status" value="1"/>
</dbReference>
<dbReference type="GO" id="GO:0003677">
    <property type="term" value="F:DNA binding"/>
    <property type="evidence" value="ECO:0007669"/>
    <property type="project" value="UniProtKB-UniRule"/>
</dbReference>
<keyword evidence="7 11" id="KW-0378">Hydrolase</keyword>
<dbReference type="Gene3D" id="1.10.150.870">
    <property type="match status" value="1"/>
</dbReference>
<dbReference type="InterPro" id="IPR011708">
    <property type="entry name" value="DNA_pol3_alpha_NTPase_dom"/>
</dbReference>
<keyword evidence="2 11" id="KW-0963">Cytoplasm</keyword>
<comment type="similarity">
    <text evidence="11">Belongs to the DNA polymerase type-C family. PolC subfamily.</text>
</comment>
<dbReference type="CDD" id="cd06127">
    <property type="entry name" value="DEDDh"/>
    <property type="match status" value="1"/>
</dbReference>
<keyword evidence="5 11" id="KW-0235">DNA replication</keyword>
<dbReference type="Proteomes" id="UP000320801">
    <property type="component" value="Unassembled WGS sequence"/>
</dbReference>
<reference evidence="14 15" key="1">
    <citation type="submission" date="2019-03" db="EMBL/GenBank/DDBJ databases">
        <title>Characterization of a novel Mycoplasma cynos real-time PCR assay.</title>
        <authorList>
            <person name="Tallmadge R.L."/>
            <person name="Mitchell P.K."/>
            <person name="Goodman L."/>
        </authorList>
    </citation>
    <scope>NUCLEOTIDE SEQUENCE [LARGE SCALE GENOMIC DNA]</scope>
    <source>
        <strain evidence="14 15">1642</strain>
    </source>
</reference>
<keyword evidence="3 11" id="KW-0808">Transferase</keyword>
<dbReference type="EMBL" id="SMDN01000003">
    <property type="protein sequence ID" value="TQC54063.1"/>
    <property type="molecule type" value="Genomic_DNA"/>
</dbReference>
<evidence type="ECO:0000256" key="2">
    <source>
        <dbReference type="ARBA" id="ARBA00022490"/>
    </source>
</evidence>
<evidence type="ECO:0000313" key="14">
    <source>
        <dbReference type="EMBL" id="TQC54063.1"/>
    </source>
</evidence>
<dbReference type="Gene3D" id="3.30.420.10">
    <property type="entry name" value="Ribonuclease H-like superfamily/Ribonuclease H"/>
    <property type="match status" value="1"/>
</dbReference>